<organism evidence="2 3">
    <name type="scientific">Allokutzneria oryzae</name>
    <dbReference type="NCBI Taxonomy" id="1378989"/>
    <lineage>
        <taxon>Bacteria</taxon>
        <taxon>Bacillati</taxon>
        <taxon>Actinomycetota</taxon>
        <taxon>Actinomycetes</taxon>
        <taxon>Pseudonocardiales</taxon>
        <taxon>Pseudonocardiaceae</taxon>
        <taxon>Allokutzneria</taxon>
    </lineage>
</organism>
<protein>
    <submittedName>
        <fullName evidence="2">Uncharacterized protein</fullName>
    </submittedName>
</protein>
<evidence type="ECO:0000313" key="3">
    <source>
        <dbReference type="Proteomes" id="UP001589693"/>
    </source>
</evidence>
<evidence type="ECO:0000256" key="1">
    <source>
        <dbReference type="SAM" id="SignalP"/>
    </source>
</evidence>
<feature type="signal peptide" evidence="1">
    <location>
        <begin position="1"/>
        <end position="25"/>
    </location>
</feature>
<proteinExistence type="predicted"/>
<reference evidence="2 3" key="1">
    <citation type="submission" date="2024-09" db="EMBL/GenBank/DDBJ databases">
        <authorList>
            <person name="Sun Q."/>
            <person name="Mori K."/>
        </authorList>
    </citation>
    <scope>NUCLEOTIDE SEQUENCE [LARGE SCALE GENOMIC DNA]</scope>
    <source>
        <strain evidence="2 3">TBRC 7907</strain>
    </source>
</reference>
<gene>
    <name evidence="2" type="ORF">ACFFQA_36780</name>
</gene>
<keyword evidence="3" id="KW-1185">Reference proteome</keyword>
<accession>A0ABV6A8P9</accession>
<sequence length="352" mass="37667">MRTNRTVVVGLVCLTLAVSTGSASGEGLLRAQQPTPKVTDGVAIRPEDEKRLPALARARQIDACALLDPGSVKAIFGGVPRDVTPQDLDGCSMSVELSSSSVDGWRIAVESSQLMREDPDSEKLELHGRTFTGKESEPIGGRPVSSCTWMMPTSEGRNSFAISLNVSWSGTGQPPKPPCALAKEYLVPLAPYWITPPLRGEGATKPELVLGTKNPCAALPELAKRFAVPGEQPRQEVIAPYSCTMTLTEYKPETRAPSTRLGISFGWSTNPVYLTSVKDSSFRAATVAGKPAAVTMNPISRSCQVDVQYDPTTIPERFATEPTKRKMQVITVTAPTCEVAEPAAEIVVKGAL</sequence>
<dbReference type="EMBL" id="JBHLZU010000036">
    <property type="protein sequence ID" value="MFB9909521.1"/>
    <property type="molecule type" value="Genomic_DNA"/>
</dbReference>
<evidence type="ECO:0000313" key="2">
    <source>
        <dbReference type="EMBL" id="MFB9909521.1"/>
    </source>
</evidence>
<comment type="caution">
    <text evidence="2">The sequence shown here is derived from an EMBL/GenBank/DDBJ whole genome shotgun (WGS) entry which is preliminary data.</text>
</comment>
<name>A0ABV6A8P9_9PSEU</name>
<feature type="chain" id="PRO_5047538189" evidence="1">
    <location>
        <begin position="26"/>
        <end position="352"/>
    </location>
</feature>
<dbReference type="RefSeq" id="WP_377862429.1">
    <property type="nucleotide sequence ID" value="NZ_JBHLZU010000036.1"/>
</dbReference>
<dbReference type="Proteomes" id="UP001589693">
    <property type="component" value="Unassembled WGS sequence"/>
</dbReference>
<keyword evidence="1" id="KW-0732">Signal</keyword>